<dbReference type="InterPro" id="IPR039537">
    <property type="entry name" value="Retrotran_Ty1/copia-like"/>
</dbReference>
<keyword evidence="2" id="KW-0694">RNA-binding</keyword>
<dbReference type="GO" id="GO:0003964">
    <property type="term" value="F:RNA-directed DNA polymerase activity"/>
    <property type="evidence" value="ECO:0007669"/>
    <property type="project" value="UniProtKB-EC"/>
</dbReference>
<keyword evidence="1" id="KW-0815">Transposition</keyword>
<reference evidence="8" key="1">
    <citation type="submission" date="2016-04" db="EMBL/GenBank/DDBJ databases">
        <authorList>
            <person name="Guldener U."/>
            <person name="Guldener U."/>
        </authorList>
    </citation>
    <scope>NUCLEOTIDE SEQUENCE [LARGE SCALE GENOMIC DNA]</scope>
    <source>
        <strain evidence="8">UB2112</strain>
    </source>
</reference>
<dbReference type="Pfam" id="PF25597">
    <property type="entry name" value="SH3_retrovirus"/>
    <property type="match status" value="1"/>
</dbReference>
<dbReference type="GO" id="GO:0003723">
    <property type="term" value="F:RNA binding"/>
    <property type="evidence" value="ECO:0007669"/>
    <property type="project" value="UniProtKB-KW"/>
</dbReference>
<name>A0A1K0HE62_9BASI</name>
<comment type="catalytic activity">
    <reaction evidence="4">
        <text>DNA(n) + a 2'-deoxyribonucleoside 5'-triphosphate = DNA(n+1) + diphosphate</text>
        <dbReference type="Rhea" id="RHEA:22508"/>
        <dbReference type="Rhea" id="RHEA-COMP:17339"/>
        <dbReference type="Rhea" id="RHEA-COMP:17340"/>
        <dbReference type="ChEBI" id="CHEBI:33019"/>
        <dbReference type="ChEBI" id="CHEBI:61560"/>
        <dbReference type="ChEBI" id="CHEBI:173112"/>
        <dbReference type="EC" id="2.7.7.7"/>
    </reaction>
</comment>
<dbReference type="OrthoDB" id="2847449at2759"/>
<dbReference type="PANTHER" id="PTHR42648:SF18">
    <property type="entry name" value="RETROTRANSPOSON, UNCLASSIFIED-LIKE PROTEIN"/>
    <property type="match status" value="1"/>
</dbReference>
<evidence type="ECO:0000313" key="8">
    <source>
        <dbReference type="Proteomes" id="UP000179920"/>
    </source>
</evidence>
<sequence length="344" mass="39734">MIEKAYNIKSKPCECQDCLATKSMKAQMGQGSSERAQLPLELVHIDLATHFSTKMEFTCLLVAMDNTSSFTYVKPLHTKSNALQVLKEWITYAETQTSHRLRTLQSDNGTKWTSAATTAWQNKAGFCWQKTSAYNSEQNSKAERAIRTIKNMMMVMMQMHSLPQTFWPFAAEAVAFTKNVMPNVENQIPYQIFYNKDPQTPSKLLQTFGHLTWVHIPKAKRRKLNDTTIPTIFVRYDKEHKGWKFISQHHNPSIFWSNTARFMENKSWNDCTDTLPIQDDEEMQYNDLADIEHMGYTNEDIHNKQLRQPIGDIYQPPEDQDPQLEGDYHTHETGQAPSSPNNGE</sequence>
<dbReference type="InterPro" id="IPR012337">
    <property type="entry name" value="RNaseH-like_sf"/>
</dbReference>
<feature type="domain" description="Integrase catalytic" evidence="6">
    <location>
        <begin position="35"/>
        <end position="197"/>
    </location>
</feature>
<dbReference type="GO" id="GO:0003887">
    <property type="term" value="F:DNA-directed DNA polymerase activity"/>
    <property type="evidence" value="ECO:0007669"/>
    <property type="project" value="UniProtKB-EC"/>
</dbReference>
<evidence type="ECO:0000256" key="2">
    <source>
        <dbReference type="ARBA" id="ARBA00022884"/>
    </source>
</evidence>
<accession>A0A1K0HE62</accession>
<dbReference type="InterPro" id="IPR036397">
    <property type="entry name" value="RNaseH_sf"/>
</dbReference>
<dbReference type="GO" id="GO:0015074">
    <property type="term" value="P:DNA integration"/>
    <property type="evidence" value="ECO:0007669"/>
    <property type="project" value="InterPro"/>
</dbReference>
<dbReference type="PANTHER" id="PTHR42648">
    <property type="entry name" value="TRANSPOSASE, PUTATIVE-RELATED"/>
    <property type="match status" value="1"/>
</dbReference>
<dbReference type="Gene3D" id="3.30.420.10">
    <property type="entry name" value="Ribonuclease H-like superfamily/Ribonuclease H"/>
    <property type="match status" value="1"/>
</dbReference>
<dbReference type="InterPro" id="IPR057670">
    <property type="entry name" value="SH3_retrovirus"/>
</dbReference>
<dbReference type="Proteomes" id="UP000179920">
    <property type="component" value="Chromosome XVIII"/>
</dbReference>
<dbReference type="EMBL" id="LT558134">
    <property type="protein sequence ID" value="SAM85557.1"/>
    <property type="molecule type" value="Genomic_DNA"/>
</dbReference>
<gene>
    <name evidence="7" type="ORF">UBRO_20001</name>
</gene>
<feature type="compositionally biased region" description="Polar residues" evidence="5">
    <location>
        <begin position="333"/>
        <end position="344"/>
    </location>
</feature>
<proteinExistence type="predicted"/>
<evidence type="ECO:0000256" key="5">
    <source>
        <dbReference type="SAM" id="MobiDB-lite"/>
    </source>
</evidence>
<feature type="region of interest" description="Disordered" evidence="5">
    <location>
        <begin position="307"/>
        <end position="344"/>
    </location>
</feature>
<dbReference type="GO" id="GO:0032196">
    <property type="term" value="P:transposition"/>
    <property type="evidence" value="ECO:0007669"/>
    <property type="project" value="UniProtKB-KW"/>
</dbReference>
<organism evidence="7 8">
    <name type="scientific">Ustilago bromivora</name>
    <dbReference type="NCBI Taxonomy" id="307758"/>
    <lineage>
        <taxon>Eukaryota</taxon>
        <taxon>Fungi</taxon>
        <taxon>Dikarya</taxon>
        <taxon>Basidiomycota</taxon>
        <taxon>Ustilaginomycotina</taxon>
        <taxon>Ustilaginomycetes</taxon>
        <taxon>Ustilaginales</taxon>
        <taxon>Ustilaginaceae</taxon>
        <taxon>Ustilago</taxon>
    </lineage>
</organism>
<evidence type="ECO:0000256" key="3">
    <source>
        <dbReference type="ARBA" id="ARBA00048173"/>
    </source>
</evidence>
<evidence type="ECO:0000259" key="6">
    <source>
        <dbReference type="PROSITE" id="PS50994"/>
    </source>
</evidence>
<protein>
    <recommendedName>
        <fullName evidence="6">Integrase catalytic domain-containing protein</fullName>
    </recommendedName>
</protein>
<dbReference type="GO" id="GO:0005634">
    <property type="term" value="C:nucleus"/>
    <property type="evidence" value="ECO:0007669"/>
    <property type="project" value="UniProtKB-ARBA"/>
</dbReference>
<evidence type="ECO:0000313" key="7">
    <source>
        <dbReference type="EMBL" id="SAM85557.1"/>
    </source>
</evidence>
<dbReference type="SUPFAM" id="SSF53098">
    <property type="entry name" value="Ribonuclease H-like"/>
    <property type="match status" value="1"/>
</dbReference>
<evidence type="ECO:0000256" key="1">
    <source>
        <dbReference type="ARBA" id="ARBA00022578"/>
    </source>
</evidence>
<dbReference type="Pfam" id="PF00665">
    <property type="entry name" value="rve"/>
    <property type="match status" value="1"/>
</dbReference>
<evidence type="ECO:0000256" key="4">
    <source>
        <dbReference type="ARBA" id="ARBA00049244"/>
    </source>
</evidence>
<dbReference type="AlphaFoldDB" id="A0A1K0HE62"/>
<dbReference type="InterPro" id="IPR001584">
    <property type="entry name" value="Integrase_cat-core"/>
</dbReference>
<comment type="catalytic activity">
    <reaction evidence="3">
        <text>DNA(n) + a 2'-deoxyribonucleoside 5'-triphosphate = DNA(n+1) + diphosphate</text>
        <dbReference type="Rhea" id="RHEA:22508"/>
        <dbReference type="Rhea" id="RHEA-COMP:17339"/>
        <dbReference type="Rhea" id="RHEA-COMP:17340"/>
        <dbReference type="ChEBI" id="CHEBI:33019"/>
        <dbReference type="ChEBI" id="CHEBI:61560"/>
        <dbReference type="ChEBI" id="CHEBI:173112"/>
        <dbReference type="EC" id="2.7.7.49"/>
    </reaction>
</comment>
<dbReference type="PROSITE" id="PS50994">
    <property type="entry name" value="INTEGRASE"/>
    <property type="match status" value="1"/>
</dbReference>